<dbReference type="GO" id="GO:0046872">
    <property type="term" value="F:metal ion binding"/>
    <property type="evidence" value="ECO:0007669"/>
    <property type="project" value="UniProtKB-KW"/>
</dbReference>
<comment type="similarity">
    <text evidence="12">Belongs to the carbohydrate kinase PfkB family. Ribokinase subfamily.</text>
</comment>
<dbReference type="EC" id="2.7.1.15" evidence="2 12"/>
<dbReference type="InterPro" id="IPR011877">
    <property type="entry name" value="Ribokinase"/>
</dbReference>
<dbReference type="EMBL" id="VWPK01000052">
    <property type="protein sequence ID" value="KAA5609377.1"/>
    <property type="molecule type" value="Genomic_DNA"/>
</dbReference>
<sequence>MVESGGSGPVADLHDGGRTGPCMTHVFVLGNASVDITLRVPRLPLPGETLLASAMARAPGGKGLNQAVVAARAGVPVHLCAPLGPGPEAVVVRTALAQEPFASLRLPEVEAPTDLSTLLVDDTAENCIVSTGDCAMALPAVEAEAFVVEMGAGDILLLQGNLSETVTVDAATLARARGARLVVNAAPLRWNYGRLLKLCDVVVANEGEAAELTGHADPARAAEALRGAGMAIVTLGPQGCVVADAAGVARLPAVATVVNDTSGGGDAFCGALVAAMALGATRPVDTALRAAALAVSRPGCFTAFPSRHEMAALLAVA</sequence>
<dbReference type="AlphaFoldDB" id="A0A5M6IN19"/>
<feature type="binding site" evidence="12">
    <location>
        <position position="266"/>
    </location>
    <ligand>
        <name>substrate</name>
    </ligand>
</feature>
<feature type="binding site" evidence="12">
    <location>
        <begin position="234"/>
        <end position="239"/>
    </location>
    <ligand>
        <name>ATP</name>
        <dbReference type="ChEBI" id="CHEBI:30616"/>
    </ligand>
</feature>
<keyword evidence="5 12" id="KW-0479">Metal-binding</keyword>
<comment type="similarity">
    <text evidence="1">Belongs to the carbohydrate kinase pfkB family.</text>
</comment>
<dbReference type="GO" id="GO:0004747">
    <property type="term" value="F:ribokinase activity"/>
    <property type="evidence" value="ECO:0007669"/>
    <property type="project" value="UniProtKB-UniRule"/>
</dbReference>
<feature type="binding site" evidence="12">
    <location>
        <position position="262"/>
    </location>
    <ligand>
        <name>K(+)</name>
        <dbReference type="ChEBI" id="CHEBI:29103"/>
    </ligand>
</feature>
<dbReference type="Pfam" id="PF00294">
    <property type="entry name" value="PfkB"/>
    <property type="match status" value="1"/>
</dbReference>
<evidence type="ECO:0000259" key="13">
    <source>
        <dbReference type="Pfam" id="PF00294"/>
    </source>
</evidence>
<keyword evidence="10 12" id="KW-0630">Potassium</keyword>
<dbReference type="Proteomes" id="UP000325255">
    <property type="component" value="Unassembled WGS sequence"/>
</dbReference>
<gene>
    <name evidence="12" type="primary">rbsK</name>
    <name evidence="14" type="ORF">F1189_24595</name>
</gene>
<dbReference type="PANTHER" id="PTHR10584">
    <property type="entry name" value="SUGAR KINASE"/>
    <property type="match status" value="1"/>
</dbReference>
<comment type="subunit">
    <text evidence="12">Homodimer.</text>
</comment>
<keyword evidence="9 12" id="KW-0460">Magnesium</keyword>
<dbReference type="CDD" id="cd01174">
    <property type="entry name" value="ribokinase"/>
    <property type="match status" value="1"/>
</dbReference>
<evidence type="ECO:0000256" key="3">
    <source>
        <dbReference type="ARBA" id="ARBA00016943"/>
    </source>
</evidence>
<feature type="domain" description="Carbohydrate kinase PfkB" evidence="13">
    <location>
        <begin position="23"/>
        <end position="305"/>
    </location>
</feature>
<feature type="binding site" evidence="12">
    <location>
        <position position="260"/>
    </location>
    <ligand>
        <name>K(+)</name>
        <dbReference type="ChEBI" id="CHEBI:29103"/>
    </ligand>
</feature>
<dbReference type="GO" id="GO:0005829">
    <property type="term" value="C:cytosol"/>
    <property type="evidence" value="ECO:0007669"/>
    <property type="project" value="TreeGrafter"/>
</dbReference>
<feature type="binding site" evidence="12">
    <location>
        <begin position="33"/>
        <end position="35"/>
    </location>
    <ligand>
        <name>substrate</name>
    </ligand>
</feature>
<dbReference type="InterPro" id="IPR011611">
    <property type="entry name" value="PfkB_dom"/>
</dbReference>
<keyword evidence="7 12" id="KW-0418">Kinase</keyword>
<evidence type="ECO:0000256" key="2">
    <source>
        <dbReference type="ARBA" id="ARBA00012035"/>
    </source>
</evidence>
<proteinExistence type="inferred from homology"/>
<evidence type="ECO:0000256" key="1">
    <source>
        <dbReference type="ARBA" id="ARBA00005380"/>
    </source>
</evidence>
<reference evidence="14 15" key="1">
    <citation type="submission" date="2019-09" db="EMBL/GenBank/DDBJ databases">
        <title>Genome sequence of Rhodovastum atsumiense, a diverse member of the Acetobacteraceae family of non-sulfur purple photosynthetic bacteria.</title>
        <authorList>
            <person name="Meyer T."/>
            <person name="Kyndt J."/>
        </authorList>
    </citation>
    <scope>NUCLEOTIDE SEQUENCE [LARGE SCALE GENOMIC DNA]</scope>
    <source>
        <strain evidence="14 15">DSM 21279</strain>
    </source>
</reference>
<dbReference type="GO" id="GO:0005524">
    <property type="term" value="F:ATP binding"/>
    <property type="evidence" value="ECO:0007669"/>
    <property type="project" value="UniProtKB-UniRule"/>
</dbReference>
<comment type="cofactor">
    <cofactor evidence="12">
        <name>Mg(2+)</name>
        <dbReference type="ChEBI" id="CHEBI:18420"/>
    </cofactor>
    <text evidence="12">Requires a divalent cation, most likely magnesium in vivo, as an electrophilic catalyst to aid phosphoryl group transfer. It is the chelate of the metal and the nucleotide that is the actual substrate.</text>
</comment>
<keyword evidence="15" id="KW-1185">Reference proteome</keyword>
<dbReference type="InterPro" id="IPR002173">
    <property type="entry name" value="Carboh/pur_kinase_PfkB_CS"/>
</dbReference>
<dbReference type="GO" id="GO:0019303">
    <property type="term" value="P:D-ribose catabolic process"/>
    <property type="evidence" value="ECO:0007669"/>
    <property type="project" value="UniProtKB-UniRule"/>
</dbReference>
<evidence type="ECO:0000256" key="6">
    <source>
        <dbReference type="ARBA" id="ARBA00022741"/>
    </source>
</evidence>
<evidence type="ECO:0000256" key="8">
    <source>
        <dbReference type="ARBA" id="ARBA00022840"/>
    </source>
</evidence>
<keyword evidence="12" id="KW-0963">Cytoplasm</keyword>
<keyword evidence="6 12" id="KW-0547">Nucleotide-binding</keyword>
<evidence type="ECO:0000256" key="10">
    <source>
        <dbReference type="ARBA" id="ARBA00022958"/>
    </source>
</evidence>
<comment type="pathway">
    <text evidence="12">Carbohydrate metabolism; D-ribose degradation; D-ribose 5-phosphate from beta-D-ribopyranose: step 2/2.</text>
</comment>
<evidence type="ECO:0000256" key="11">
    <source>
        <dbReference type="ARBA" id="ARBA00023277"/>
    </source>
</evidence>
<evidence type="ECO:0000256" key="5">
    <source>
        <dbReference type="ARBA" id="ARBA00022723"/>
    </source>
</evidence>
<feature type="binding site" evidence="12">
    <location>
        <position position="299"/>
    </location>
    <ligand>
        <name>K(+)</name>
        <dbReference type="ChEBI" id="CHEBI:29103"/>
    </ligand>
</feature>
<dbReference type="OrthoDB" id="9792663at2"/>
<evidence type="ECO:0000256" key="7">
    <source>
        <dbReference type="ARBA" id="ARBA00022777"/>
    </source>
</evidence>
<dbReference type="InterPro" id="IPR029056">
    <property type="entry name" value="Ribokinase-like"/>
</dbReference>
<comment type="catalytic activity">
    <reaction evidence="12">
        <text>D-ribose + ATP = D-ribose 5-phosphate + ADP + H(+)</text>
        <dbReference type="Rhea" id="RHEA:13697"/>
        <dbReference type="ChEBI" id="CHEBI:15378"/>
        <dbReference type="ChEBI" id="CHEBI:30616"/>
        <dbReference type="ChEBI" id="CHEBI:47013"/>
        <dbReference type="ChEBI" id="CHEBI:78346"/>
        <dbReference type="ChEBI" id="CHEBI:456216"/>
        <dbReference type="EC" id="2.7.1.15"/>
    </reaction>
</comment>
<dbReference type="Gene3D" id="3.40.1190.20">
    <property type="match status" value="1"/>
</dbReference>
<evidence type="ECO:0000256" key="4">
    <source>
        <dbReference type="ARBA" id="ARBA00022679"/>
    </source>
</evidence>
<feature type="binding site" evidence="12">
    <location>
        <position position="205"/>
    </location>
    <ligand>
        <name>ATP</name>
        <dbReference type="ChEBI" id="CHEBI:30616"/>
    </ligand>
</feature>
<comment type="activity regulation">
    <text evidence="12">Activated by a monovalent cation that binds near, but not in, the active site. The most likely occupant of the site in vivo is potassium. Ion binding induces a conformational change that may alter substrate affinity.</text>
</comment>
<dbReference type="PROSITE" id="PS00584">
    <property type="entry name" value="PFKB_KINASES_2"/>
    <property type="match status" value="1"/>
</dbReference>
<evidence type="ECO:0000256" key="12">
    <source>
        <dbReference type="HAMAP-Rule" id="MF_01987"/>
    </source>
</evidence>
<name>A0A5M6IN19_9PROT</name>
<organism evidence="14 15">
    <name type="scientific">Rhodovastum atsumiense</name>
    <dbReference type="NCBI Taxonomy" id="504468"/>
    <lineage>
        <taxon>Bacteria</taxon>
        <taxon>Pseudomonadati</taxon>
        <taxon>Pseudomonadota</taxon>
        <taxon>Alphaproteobacteria</taxon>
        <taxon>Acetobacterales</taxon>
        <taxon>Acetobacteraceae</taxon>
        <taxon>Rhodovastum</taxon>
    </lineage>
</organism>
<dbReference type="UniPathway" id="UPA00916">
    <property type="reaction ID" value="UER00889"/>
</dbReference>
<dbReference type="PANTHER" id="PTHR10584:SF166">
    <property type="entry name" value="RIBOKINASE"/>
    <property type="match status" value="1"/>
</dbReference>
<feature type="binding site" evidence="12">
    <location>
        <position position="297"/>
    </location>
    <ligand>
        <name>K(+)</name>
        <dbReference type="ChEBI" id="CHEBI:29103"/>
    </ligand>
</feature>
<dbReference type="PRINTS" id="PR00990">
    <property type="entry name" value="RIBOKINASE"/>
</dbReference>
<feature type="active site" description="Proton acceptor" evidence="12">
    <location>
        <position position="266"/>
    </location>
</feature>
<feature type="binding site" evidence="12">
    <location>
        <begin position="265"/>
        <end position="266"/>
    </location>
    <ligand>
        <name>ATP</name>
        <dbReference type="ChEBI" id="CHEBI:30616"/>
    </ligand>
</feature>
<feature type="binding site" evidence="12">
    <location>
        <position position="294"/>
    </location>
    <ligand>
        <name>K(+)</name>
        <dbReference type="ChEBI" id="CHEBI:29103"/>
    </ligand>
</feature>
<evidence type="ECO:0000313" key="14">
    <source>
        <dbReference type="EMBL" id="KAA5609377.1"/>
    </source>
</evidence>
<keyword evidence="8 12" id="KW-0067">ATP-binding</keyword>
<evidence type="ECO:0000313" key="15">
    <source>
        <dbReference type="Proteomes" id="UP000325255"/>
    </source>
</evidence>
<keyword evidence="11 12" id="KW-0119">Carbohydrate metabolism</keyword>
<evidence type="ECO:0000256" key="9">
    <source>
        <dbReference type="ARBA" id="ARBA00022842"/>
    </source>
</evidence>
<dbReference type="SUPFAM" id="SSF53613">
    <property type="entry name" value="Ribokinase-like"/>
    <property type="match status" value="1"/>
</dbReference>
<protein>
    <recommendedName>
        <fullName evidence="3 12">Ribokinase</fullName>
        <shortName evidence="12">RK</shortName>
        <ecNumber evidence="2 12">2.7.1.15</ecNumber>
    </recommendedName>
</protein>
<accession>A0A5M6IN19</accession>
<keyword evidence="4 12" id="KW-0808">Transferase</keyword>
<comment type="subcellular location">
    <subcellularLocation>
        <location evidence="12">Cytoplasm</location>
    </subcellularLocation>
</comment>
<dbReference type="HAMAP" id="MF_01987">
    <property type="entry name" value="Ribokinase"/>
    <property type="match status" value="1"/>
</dbReference>
<comment type="function">
    <text evidence="12">Catalyzes the phosphorylation of ribose at O-5 in a reaction requiring ATP and magnesium. The resulting D-ribose-5-phosphate can then be used either for sythesis of nucleotides, histidine, and tryptophan, or as a component of the pentose phosphate pathway.</text>
</comment>
<dbReference type="InterPro" id="IPR002139">
    <property type="entry name" value="Ribo/fructo_kinase"/>
</dbReference>
<comment type="caution">
    <text evidence="12">Lacks conserved residue(s) required for the propagation of feature annotation.</text>
</comment>
<comment type="caution">
    <text evidence="14">The sequence shown here is derived from an EMBL/GenBank/DDBJ whole genome shotgun (WGS) entry which is preliminary data.</text>
</comment>
<feature type="binding site" evidence="12">
    <location>
        <begin position="61"/>
        <end position="65"/>
    </location>
    <ligand>
        <name>substrate</name>
    </ligand>
</feature>